<name>A0ABY0HBP5_9PEZI</name>
<dbReference type="EMBL" id="QJNS01000067">
    <property type="protein sequence ID" value="RYO89761.1"/>
    <property type="molecule type" value="Genomic_DNA"/>
</dbReference>
<protein>
    <submittedName>
        <fullName evidence="2">Uncharacterized protein</fullName>
    </submittedName>
</protein>
<feature type="compositionally biased region" description="Polar residues" evidence="1">
    <location>
        <begin position="1"/>
        <end position="23"/>
    </location>
</feature>
<reference evidence="2 3" key="1">
    <citation type="submission" date="2018-06" db="EMBL/GenBank/DDBJ databases">
        <title>Complete Genomes of Monosporascus.</title>
        <authorList>
            <person name="Robinson A.J."/>
            <person name="Natvig D.O."/>
        </authorList>
    </citation>
    <scope>NUCLEOTIDE SEQUENCE [LARGE SCALE GENOMIC DNA]</scope>
    <source>
        <strain evidence="2 3">CBS 609.92</strain>
    </source>
</reference>
<organism evidence="2 3">
    <name type="scientific">Monosporascus cannonballus</name>
    <dbReference type="NCBI Taxonomy" id="155416"/>
    <lineage>
        <taxon>Eukaryota</taxon>
        <taxon>Fungi</taxon>
        <taxon>Dikarya</taxon>
        <taxon>Ascomycota</taxon>
        <taxon>Pezizomycotina</taxon>
        <taxon>Sordariomycetes</taxon>
        <taxon>Xylariomycetidae</taxon>
        <taxon>Xylariales</taxon>
        <taxon>Xylariales incertae sedis</taxon>
        <taxon>Monosporascus</taxon>
    </lineage>
</organism>
<accession>A0ABY0HBP5</accession>
<evidence type="ECO:0000313" key="3">
    <source>
        <dbReference type="Proteomes" id="UP000294003"/>
    </source>
</evidence>
<feature type="compositionally biased region" description="Polar residues" evidence="1">
    <location>
        <begin position="72"/>
        <end position="97"/>
    </location>
</feature>
<dbReference type="Proteomes" id="UP000294003">
    <property type="component" value="Unassembled WGS sequence"/>
</dbReference>
<feature type="region of interest" description="Disordered" evidence="1">
    <location>
        <begin position="1"/>
        <end position="105"/>
    </location>
</feature>
<comment type="caution">
    <text evidence="2">The sequence shown here is derived from an EMBL/GenBank/DDBJ whole genome shotgun (WGS) entry which is preliminary data.</text>
</comment>
<evidence type="ECO:0000313" key="2">
    <source>
        <dbReference type="EMBL" id="RYO89761.1"/>
    </source>
</evidence>
<evidence type="ECO:0000256" key="1">
    <source>
        <dbReference type="SAM" id="MobiDB-lite"/>
    </source>
</evidence>
<keyword evidence="3" id="KW-1185">Reference proteome</keyword>
<gene>
    <name evidence="2" type="ORF">DL762_003038</name>
</gene>
<sequence length="184" mass="20468">MSSTNHFSRHNPFSSKNPYPSQKSARRVTAAPLAGRNETQRPAPGASSANTDYPHHPFIKMPRQKRDDGTNAARQTATRGASGPEPSTSRHPLQSETAGKDIGPLSQIEWEDIADDSNDLLDEKTKYVIDCFINIQQSMGELEQAVRKSVYRRRLSAGVEVASEGIDCFNQDLRSVIEKVMRQK</sequence>
<proteinExistence type="predicted"/>